<dbReference type="InterPro" id="IPR054734">
    <property type="entry name" value="PqqF-like_C_4"/>
</dbReference>
<dbReference type="GO" id="GO:0046872">
    <property type="term" value="F:metal ion binding"/>
    <property type="evidence" value="ECO:0007669"/>
    <property type="project" value="UniProtKB-KW"/>
</dbReference>
<dbReference type="PANTHER" id="PTHR43690:SF18">
    <property type="entry name" value="INSULIN-DEGRADING ENZYME-RELATED"/>
    <property type="match status" value="1"/>
</dbReference>
<dbReference type="Pfam" id="PF16187">
    <property type="entry name" value="Peptidase_M16_M"/>
    <property type="match status" value="2"/>
</dbReference>
<evidence type="ECO:0000256" key="1">
    <source>
        <dbReference type="ARBA" id="ARBA00007261"/>
    </source>
</evidence>
<dbReference type="Gene3D" id="3.30.830.10">
    <property type="entry name" value="Metalloenzyme, LuxS/M16 peptidase-like"/>
    <property type="match status" value="3"/>
</dbReference>
<dbReference type="InterPro" id="IPR011249">
    <property type="entry name" value="Metalloenz_LuxS/M16"/>
</dbReference>
<evidence type="ECO:0000256" key="5">
    <source>
        <dbReference type="ARBA" id="ARBA00022833"/>
    </source>
</evidence>
<feature type="domain" description="Peptidase M16 middle/third" evidence="8">
    <location>
        <begin position="475"/>
        <end position="644"/>
    </location>
</feature>
<evidence type="ECO:0000256" key="6">
    <source>
        <dbReference type="ARBA" id="ARBA00023049"/>
    </source>
</evidence>
<dbReference type="AlphaFoldDB" id="A0A7S1ZVU4"/>
<keyword evidence="4" id="KW-0378">Hydrolase</keyword>
<keyword evidence="6" id="KW-0482">Metalloprotease</keyword>
<keyword evidence="3" id="KW-0479">Metal-binding</keyword>
<dbReference type="InterPro" id="IPR007863">
    <property type="entry name" value="Peptidase_M16_C"/>
</dbReference>
<evidence type="ECO:0000256" key="2">
    <source>
        <dbReference type="ARBA" id="ARBA00022670"/>
    </source>
</evidence>
<evidence type="ECO:0000259" key="7">
    <source>
        <dbReference type="Pfam" id="PF05193"/>
    </source>
</evidence>
<sequence>MRLVVIGAYTLDELQEQVVRCFSDVPAHPRGEPSLLDMTRTNANTWEETCRSGIKDYGMPFAPASLARIYRVVPVRERHSLNITWQVPPQGSNWRSKPCDYIAHLIGHEAAGSLLSALKAKSLVTACYAGVGSGGYENASSHALFNLTFTLSEEGVSHWGEIVTEIYNYIGMIRYYCATQDGLPSWIYEELRAIQDVAYKFEDEMTPEELVENIVEDMAPAFSLPPERLLDGNSLLFEYDGDAIKDIVDNFLVPRNARLDLMSSTFGRDADYDGLDETNEPVNETVNKIDEEEDSGGTFSIESLPPPQKEPMFGTKFWSNPISEALLKEWESAASPCLPSDSSLLSLPPLNPFVPTKFDLKPCPLDDTHHPLLHCSLKILDTGKKATVTKFNSSKKQILLLYEDRDEKWHEVDLVLASAIDITPDFEGTLDKNSIKFKIVAVPKEEGSTLDCSDNGDFSIDIGLSFPPIPPPLPESRLPQLVVDTQALRLWHLQDRTFKRPIAELRLKVICSHANKTPLHKACADLFVTLCQDAVTEISYLASVCELGSSISSTDQGFSLRVHGFDHKLLDLASEVLKVFLSFHNQQDPNKLPDTIKPGRFDACLEVLMRRYANAGMQASSLCTDVRLRCIRPTIWSSHSKADAFKFIDESSFMETITSILSEVSIEAFYHGNVDHSDALTAKELVLNALTASGSCDIPKENYPLQHVLKAPLVTDDHIVVTPTKDSKEANTAVEVYFQIGKDDLSHRVLIDLLSEIMYEPLFDELRTKEQFGYHVSCGARWTFGVIGISFKVVTSCKSADEVSERLDRFLHEFRDKLATMEEEKFMENLVGLVKNKLQMYNSLEEECNSLWSEINEGRYDWEAYRNEADHLRSITKERVMTAFDDWLSPKCEQGNAKERRRLVVHVIGTSEGPASDGRPIIESDKLGKEIDQRVKAFHEAAGHATWGKIL</sequence>
<feature type="domain" description="Peptidase M16 C-terminal" evidence="7">
    <location>
        <begin position="1"/>
        <end position="175"/>
    </location>
</feature>
<dbReference type="Pfam" id="PF22456">
    <property type="entry name" value="PqqF-like_C_4"/>
    <property type="match status" value="1"/>
</dbReference>
<dbReference type="GO" id="GO:0008237">
    <property type="term" value="F:metallopeptidase activity"/>
    <property type="evidence" value="ECO:0007669"/>
    <property type="project" value="UniProtKB-KW"/>
</dbReference>
<comment type="similarity">
    <text evidence="1">Belongs to the peptidase M16 family.</text>
</comment>
<dbReference type="Pfam" id="PF05193">
    <property type="entry name" value="Peptidase_M16_C"/>
    <property type="match status" value="1"/>
</dbReference>
<evidence type="ECO:0000259" key="9">
    <source>
        <dbReference type="Pfam" id="PF22456"/>
    </source>
</evidence>
<organism evidence="10">
    <name type="scientific">Ditylum brightwellii</name>
    <dbReference type="NCBI Taxonomy" id="49249"/>
    <lineage>
        <taxon>Eukaryota</taxon>
        <taxon>Sar</taxon>
        <taxon>Stramenopiles</taxon>
        <taxon>Ochrophyta</taxon>
        <taxon>Bacillariophyta</taxon>
        <taxon>Mediophyceae</taxon>
        <taxon>Lithodesmiophycidae</taxon>
        <taxon>Lithodesmiales</taxon>
        <taxon>Lithodesmiaceae</taxon>
        <taxon>Ditylum</taxon>
    </lineage>
</organism>
<feature type="domain" description="Coenzyme PQQ synthesis protein F-like C-terminal lobe" evidence="9">
    <location>
        <begin position="753"/>
        <end position="852"/>
    </location>
</feature>
<protein>
    <recommendedName>
        <fullName evidence="11">Peptidase M16 C-terminal domain-containing protein</fullName>
    </recommendedName>
</protein>
<evidence type="ECO:0008006" key="11">
    <source>
        <dbReference type="Google" id="ProtNLM"/>
    </source>
</evidence>
<dbReference type="InterPro" id="IPR050626">
    <property type="entry name" value="Peptidase_M16"/>
</dbReference>
<dbReference type="EMBL" id="HBGN01032871">
    <property type="protein sequence ID" value="CAD9350004.1"/>
    <property type="molecule type" value="Transcribed_RNA"/>
</dbReference>
<evidence type="ECO:0000313" key="10">
    <source>
        <dbReference type="EMBL" id="CAD9350004.1"/>
    </source>
</evidence>
<evidence type="ECO:0000256" key="3">
    <source>
        <dbReference type="ARBA" id="ARBA00022723"/>
    </source>
</evidence>
<dbReference type="FunFam" id="3.30.830.10:FF:000005">
    <property type="entry name" value="nardilysin isoform X1"/>
    <property type="match status" value="1"/>
</dbReference>
<dbReference type="SUPFAM" id="SSF63411">
    <property type="entry name" value="LuxS/MPP-like metallohydrolase"/>
    <property type="match status" value="3"/>
</dbReference>
<dbReference type="InterPro" id="IPR032632">
    <property type="entry name" value="Peptidase_M16_M"/>
</dbReference>
<reference evidence="10" key="1">
    <citation type="submission" date="2021-01" db="EMBL/GenBank/DDBJ databases">
        <authorList>
            <person name="Corre E."/>
            <person name="Pelletier E."/>
            <person name="Niang G."/>
            <person name="Scheremetjew M."/>
            <person name="Finn R."/>
            <person name="Kale V."/>
            <person name="Holt S."/>
            <person name="Cochrane G."/>
            <person name="Meng A."/>
            <person name="Brown T."/>
            <person name="Cohen L."/>
        </authorList>
    </citation>
    <scope>NUCLEOTIDE SEQUENCE</scope>
    <source>
        <strain evidence="10">Pop2</strain>
    </source>
</reference>
<keyword evidence="5" id="KW-0862">Zinc</keyword>
<keyword evidence="2" id="KW-0645">Protease</keyword>
<dbReference type="GO" id="GO:0006508">
    <property type="term" value="P:proteolysis"/>
    <property type="evidence" value="ECO:0007669"/>
    <property type="project" value="UniProtKB-KW"/>
</dbReference>
<gene>
    <name evidence="10" type="ORF">DBRI1063_LOCUS21238</name>
</gene>
<dbReference type="PANTHER" id="PTHR43690">
    <property type="entry name" value="NARDILYSIN"/>
    <property type="match status" value="1"/>
</dbReference>
<evidence type="ECO:0000259" key="8">
    <source>
        <dbReference type="Pfam" id="PF16187"/>
    </source>
</evidence>
<feature type="domain" description="Peptidase M16 middle/third" evidence="8">
    <location>
        <begin position="199"/>
        <end position="371"/>
    </location>
</feature>
<accession>A0A7S1ZVU4</accession>
<evidence type="ECO:0000256" key="4">
    <source>
        <dbReference type="ARBA" id="ARBA00022801"/>
    </source>
</evidence>
<name>A0A7S1ZVU4_9STRA</name>
<proteinExistence type="inferred from homology"/>